<comment type="caution">
    <text evidence="5">The sequence shown here is derived from an EMBL/GenBank/DDBJ whole genome shotgun (WGS) entry which is preliminary data.</text>
</comment>
<accession>A0A9P0LKE6</accession>
<feature type="domain" description="CUB" evidence="4">
    <location>
        <begin position="24"/>
        <end position="93"/>
    </location>
</feature>
<evidence type="ECO:0000256" key="1">
    <source>
        <dbReference type="ARBA" id="ARBA00023157"/>
    </source>
</evidence>
<dbReference type="InterPro" id="IPR000859">
    <property type="entry name" value="CUB_dom"/>
</dbReference>
<dbReference type="AlphaFoldDB" id="A0A9P0LKE6"/>
<dbReference type="Pfam" id="PF00431">
    <property type="entry name" value="CUB"/>
    <property type="match status" value="1"/>
</dbReference>
<keyword evidence="1" id="KW-1015">Disulfide bond</keyword>
<evidence type="ECO:0000313" key="5">
    <source>
        <dbReference type="EMBL" id="CAH1992954.1"/>
    </source>
</evidence>
<evidence type="ECO:0000256" key="3">
    <source>
        <dbReference type="SAM" id="SignalP"/>
    </source>
</evidence>
<sequence length="93" mass="10619">MSQLFLYVLLQIRLCTSIPSVTGCECVVFSTTFGKEKGTFKSPDFPKPYPPNIDCLLYTFVGSTDEIVQLTFQEFDVKKSQSEKFYCASNMKY</sequence>
<name>A0A9P0LKE6_ACAOB</name>
<gene>
    <name evidence="5" type="ORF">ACAOBT_LOCUS21196</name>
</gene>
<proteinExistence type="predicted"/>
<keyword evidence="6" id="KW-1185">Reference proteome</keyword>
<dbReference type="EMBL" id="CAKOFQ010007160">
    <property type="protein sequence ID" value="CAH1992954.1"/>
    <property type="molecule type" value="Genomic_DNA"/>
</dbReference>
<feature type="signal peptide" evidence="3">
    <location>
        <begin position="1"/>
        <end position="17"/>
    </location>
</feature>
<comment type="caution">
    <text evidence="2">Lacks conserved residue(s) required for the propagation of feature annotation.</text>
</comment>
<dbReference type="GO" id="GO:0005886">
    <property type="term" value="C:plasma membrane"/>
    <property type="evidence" value="ECO:0007669"/>
    <property type="project" value="TreeGrafter"/>
</dbReference>
<feature type="chain" id="PRO_5040433254" description="CUB domain-containing protein" evidence="3">
    <location>
        <begin position="18"/>
        <end position="93"/>
    </location>
</feature>
<evidence type="ECO:0000313" key="6">
    <source>
        <dbReference type="Proteomes" id="UP001152888"/>
    </source>
</evidence>
<dbReference type="OrthoDB" id="6369184at2759"/>
<dbReference type="Proteomes" id="UP001152888">
    <property type="component" value="Unassembled WGS sequence"/>
</dbReference>
<evidence type="ECO:0000259" key="4">
    <source>
        <dbReference type="PROSITE" id="PS01180"/>
    </source>
</evidence>
<dbReference type="InterPro" id="IPR053207">
    <property type="entry name" value="Non-NMDA_GluR_Accessory"/>
</dbReference>
<dbReference type="Gene3D" id="2.60.120.290">
    <property type="entry name" value="Spermadhesin, CUB domain"/>
    <property type="match status" value="1"/>
</dbReference>
<organism evidence="5 6">
    <name type="scientific">Acanthoscelides obtectus</name>
    <name type="common">Bean weevil</name>
    <name type="synonym">Bruchus obtectus</name>
    <dbReference type="NCBI Taxonomy" id="200917"/>
    <lineage>
        <taxon>Eukaryota</taxon>
        <taxon>Metazoa</taxon>
        <taxon>Ecdysozoa</taxon>
        <taxon>Arthropoda</taxon>
        <taxon>Hexapoda</taxon>
        <taxon>Insecta</taxon>
        <taxon>Pterygota</taxon>
        <taxon>Neoptera</taxon>
        <taxon>Endopterygota</taxon>
        <taxon>Coleoptera</taxon>
        <taxon>Polyphaga</taxon>
        <taxon>Cucujiformia</taxon>
        <taxon>Chrysomeloidea</taxon>
        <taxon>Chrysomelidae</taxon>
        <taxon>Bruchinae</taxon>
        <taxon>Bruchini</taxon>
        <taxon>Acanthoscelides</taxon>
    </lineage>
</organism>
<protein>
    <recommendedName>
        <fullName evidence="4">CUB domain-containing protein</fullName>
    </recommendedName>
</protein>
<dbReference type="PROSITE" id="PS01180">
    <property type="entry name" value="CUB"/>
    <property type="match status" value="1"/>
</dbReference>
<keyword evidence="3" id="KW-0732">Signal</keyword>
<evidence type="ECO:0000256" key="2">
    <source>
        <dbReference type="PROSITE-ProRule" id="PRU00059"/>
    </source>
</evidence>
<dbReference type="PANTHER" id="PTHR47537:SF2">
    <property type="entry name" value="CUBILIN"/>
    <property type="match status" value="1"/>
</dbReference>
<dbReference type="SUPFAM" id="SSF49854">
    <property type="entry name" value="Spermadhesin, CUB domain"/>
    <property type="match status" value="1"/>
</dbReference>
<dbReference type="InterPro" id="IPR035914">
    <property type="entry name" value="Sperma_CUB_dom_sf"/>
</dbReference>
<reference evidence="5" key="1">
    <citation type="submission" date="2022-03" db="EMBL/GenBank/DDBJ databases">
        <authorList>
            <person name="Sayadi A."/>
        </authorList>
    </citation>
    <scope>NUCLEOTIDE SEQUENCE</scope>
</reference>
<dbReference type="PANTHER" id="PTHR47537">
    <property type="entry name" value="CUBILIN"/>
    <property type="match status" value="1"/>
</dbReference>